<comment type="caution">
    <text evidence="2">The sequence shown here is derived from an EMBL/GenBank/DDBJ whole genome shotgun (WGS) entry which is preliminary data.</text>
</comment>
<dbReference type="InterPro" id="IPR021958">
    <property type="entry name" value="DUF3575"/>
</dbReference>
<organism evidence="2 3">
    <name type="scientific">Segatella cerevisiae</name>
    <dbReference type="NCBI Taxonomy" id="2053716"/>
    <lineage>
        <taxon>Bacteria</taxon>
        <taxon>Pseudomonadati</taxon>
        <taxon>Bacteroidota</taxon>
        <taxon>Bacteroidia</taxon>
        <taxon>Bacteroidales</taxon>
        <taxon>Prevotellaceae</taxon>
        <taxon>Segatella</taxon>
    </lineage>
</organism>
<evidence type="ECO:0000313" key="3">
    <source>
        <dbReference type="Proteomes" id="UP001204015"/>
    </source>
</evidence>
<keyword evidence="1" id="KW-0812">Transmembrane</keyword>
<proteinExistence type="predicted"/>
<accession>A0ABT1C070</accession>
<evidence type="ECO:0000256" key="1">
    <source>
        <dbReference type="SAM" id="Phobius"/>
    </source>
</evidence>
<evidence type="ECO:0000313" key="2">
    <source>
        <dbReference type="EMBL" id="MCO6026515.1"/>
    </source>
</evidence>
<dbReference type="SUPFAM" id="SSF103515">
    <property type="entry name" value="Autotransporter"/>
    <property type="match status" value="1"/>
</dbReference>
<name>A0ABT1C070_9BACT</name>
<dbReference type="RefSeq" id="WP_252761865.1">
    <property type="nucleotide sequence ID" value="NZ_JAMXLY010000067.1"/>
</dbReference>
<dbReference type="InterPro" id="IPR036709">
    <property type="entry name" value="Autotransporte_beta_dom_sf"/>
</dbReference>
<gene>
    <name evidence="2" type="ORF">NG821_11825</name>
</gene>
<dbReference type="Pfam" id="PF12099">
    <property type="entry name" value="DUF3575"/>
    <property type="match status" value="1"/>
</dbReference>
<keyword evidence="1" id="KW-1133">Transmembrane helix</keyword>
<reference evidence="2 3" key="1">
    <citation type="submission" date="2022-06" db="EMBL/GenBank/DDBJ databases">
        <title>A taxonomic note on the genus Prevotella: Description of four novel genera and emended description of the genera Hallella and Xylanibacter.</title>
        <authorList>
            <person name="Hitch T.C.A."/>
        </authorList>
    </citation>
    <scope>NUCLEOTIDE SEQUENCE [LARGE SCALE GENOMIC DNA]</scope>
    <source>
        <strain evidence="2 3">DSM 100619</strain>
    </source>
</reference>
<sequence length="241" mass="26789">MVDIKCSGIGRLVDPHEESFLQGRDLPDGTDGITEVSIVLSGKWQQVDSRLFCWHGMFVPVFVLLTLFLLLGSRGLKAQQIAVKTNLLYDVLSIPSLGVEGAVSDHYTLSLMGSYNPISYGGTKWKNFSFQPEGRYWFCHSFSGPYVGANLLWGGMNLDKLHIGGLYGKHRQGHFIGTGVIGGYSLRLSSRCSFDFSLGVDFVHAKYDRYREGGNPYKEGRYCSNTVLPIGTGVSFIYYIK</sequence>
<dbReference type="EMBL" id="JAMXLY010000067">
    <property type="protein sequence ID" value="MCO6026515.1"/>
    <property type="molecule type" value="Genomic_DNA"/>
</dbReference>
<dbReference type="Proteomes" id="UP001204015">
    <property type="component" value="Unassembled WGS sequence"/>
</dbReference>
<protein>
    <submittedName>
        <fullName evidence="2">DUF3575 domain-containing protein</fullName>
    </submittedName>
</protein>
<keyword evidence="3" id="KW-1185">Reference proteome</keyword>
<keyword evidence="1" id="KW-0472">Membrane</keyword>
<feature type="transmembrane region" description="Helical" evidence="1">
    <location>
        <begin position="51"/>
        <end position="71"/>
    </location>
</feature>